<evidence type="ECO:0000313" key="1">
    <source>
        <dbReference type="EMBL" id="GCE29762.1"/>
    </source>
</evidence>
<protein>
    <submittedName>
        <fullName evidence="1">Uncharacterized protein</fullName>
    </submittedName>
</protein>
<proteinExistence type="predicted"/>
<sequence length="69" mass="7726">MKLEIGYGLETYGTVESTGNGFSYAGENPDALRNLIESMQELQSAPKDPEDFLLFVKQRLISRTWAKAV</sequence>
<dbReference type="Proteomes" id="UP000287171">
    <property type="component" value="Unassembled WGS sequence"/>
</dbReference>
<organism evidence="1 2">
    <name type="scientific">Dictyobacter alpinus</name>
    <dbReference type="NCBI Taxonomy" id="2014873"/>
    <lineage>
        <taxon>Bacteria</taxon>
        <taxon>Bacillati</taxon>
        <taxon>Chloroflexota</taxon>
        <taxon>Ktedonobacteria</taxon>
        <taxon>Ktedonobacterales</taxon>
        <taxon>Dictyobacteraceae</taxon>
        <taxon>Dictyobacter</taxon>
    </lineage>
</organism>
<evidence type="ECO:0000313" key="2">
    <source>
        <dbReference type="Proteomes" id="UP000287171"/>
    </source>
</evidence>
<keyword evidence="2" id="KW-1185">Reference proteome</keyword>
<gene>
    <name evidence="1" type="ORF">KDA_52460</name>
</gene>
<dbReference type="EMBL" id="BIFT01000002">
    <property type="protein sequence ID" value="GCE29762.1"/>
    <property type="molecule type" value="Genomic_DNA"/>
</dbReference>
<accession>A0A402BEP8</accession>
<dbReference type="RefSeq" id="WP_126629970.1">
    <property type="nucleotide sequence ID" value="NZ_BIFT01000002.1"/>
</dbReference>
<comment type="caution">
    <text evidence="1">The sequence shown here is derived from an EMBL/GenBank/DDBJ whole genome shotgun (WGS) entry which is preliminary data.</text>
</comment>
<reference evidence="2" key="1">
    <citation type="submission" date="2018-12" db="EMBL/GenBank/DDBJ databases">
        <title>Tengunoibacter tsumagoiensis gen. nov., sp. nov., Dictyobacter kobayashii sp. nov., D. alpinus sp. nov., and D. joshuensis sp. nov. and description of Dictyobacteraceae fam. nov. within the order Ktedonobacterales isolated from Tengu-no-mugimeshi.</title>
        <authorList>
            <person name="Wang C.M."/>
            <person name="Zheng Y."/>
            <person name="Sakai Y."/>
            <person name="Toyoda A."/>
            <person name="Minakuchi Y."/>
            <person name="Abe K."/>
            <person name="Yokota A."/>
            <person name="Yabe S."/>
        </authorList>
    </citation>
    <scope>NUCLEOTIDE SEQUENCE [LARGE SCALE GENOMIC DNA]</scope>
    <source>
        <strain evidence="2">Uno16</strain>
    </source>
</reference>
<name>A0A402BEP8_9CHLR</name>
<dbReference type="AlphaFoldDB" id="A0A402BEP8"/>